<organism evidence="1 2">
    <name type="scientific">Aphanomyces euteiches</name>
    <dbReference type="NCBI Taxonomy" id="100861"/>
    <lineage>
        <taxon>Eukaryota</taxon>
        <taxon>Sar</taxon>
        <taxon>Stramenopiles</taxon>
        <taxon>Oomycota</taxon>
        <taxon>Saprolegniomycetes</taxon>
        <taxon>Saprolegniales</taxon>
        <taxon>Verrucalvaceae</taxon>
        <taxon>Aphanomyces</taxon>
    </lineage>
</organism>
<dbReference type="Proteomes" id="UP000481153">
    <property type="component" value="Unassembled WGS sequence"/>
</dbReference>
<dbReference type="AlphaFoldDB" id="A0A6G0X2R4"/>
<dbReference type="EMBL" id="VJMJ01000117">
    <property type="protein sequence ID" value="KAF0734157.1"/>
    <property type="molecule type" value="Genomic_DNA"/>
</dbReference>
<keyword evidence="2" id="KW-1185">Reference proteome</keyword>
<comment type="caution">
    <text evidence="1">The sequence shown here is derived from an EMBL/GenBank/DDBJ whole genome shotgun (WGS) entry which is preliminary data.</text>
</comment>
<evidence type="ECO:0000313" key="1">
    <source>
        <dbReference type="EMBL" id="KAF0734157.1"/>
    </source>
</evidence>
<gene>
    <name evidence="1" type="ORF">Ae201684_009025</name>
</gene>
<reference evidence="1 2" key="1">
    <citation type="submission" date="2019-07" db="EMBL/GenBank/DDBJ databases">
        <title>Genomics analysis of Aphanomyces spp. identifies a new class of oomycete effector associated with host adaptation.</title>
        <authorList>
            <person name="Gaulin E."/>
        </authorList>
    </citation>
    <scope>NUCLEOTIDE SEQUENCE [LARGE SCALE GENOMIC DNA]</scope>
    <source>
        <strain evidence="1 2">ATCC 201684</strain>
    </source>
</reference>
<protein>
    <submittedName>
        <fullName evidence="1">Uncharacterized protein</fullName>
    </submittedName>
</protein>
<dbReference type="VEuPathDB" id="FungiDB:AeMF1_007440"/>
<accession>A0A6G0X2R4</accession>
<evidence type="ECO:0000313" key="2">
    <source>
        <dbReference type="Proteomes" id="UP000481153"/>
    </source>
</evidence>
<name>A0A6G0X2R4_9STRA</name>
<proteinExistence type="predicted"/>
<sequence>MEVLEPPENRVLLATYGHPGCCFNQIDCGFPRTRTPVVVESQRVSEPNEAKTGEIWLSVLPKHECISDDLKSRLESIVVTCGIDSVLATLASPNIEDQLTLLFQLYNLPLPPTFDKPSSDELRPFYRWSFLGSTNQRNVCEELLSSSPSVDNIHLLRQVLTAGLYLTHVNCRLESTGQLPSLEAICLVLTECRLLYVKQGAIHVEDMALLLRRFFHHGIFRWPQSTSPSACCQNTALAFAVPPDSEFV</sequence>